<name>A0A7X5ZVH5_9SPHN</name>
<dbReference type="InterPro" id="IPR001633">
    <property type="entry name" value="EAL_dom"/>
</dbReference>
<organism evidence="3 4">
    <name type="scientific">Sphingomonas leidyi</name>
    <dbReference type="NCBI Taxonomy" id="68569"/>
    <lineage>
        <taxon>Bacteria</taxon>
        <taxon>Pseudomonadati</taxon>
        <taxon>Pseudomonadota</taxon>
        <taxon>Alphaproteobacteria</taxon>
        <taxon>Sphingomonadales</taxon>
        <taxon>Sphingomonadaceae</taxon>
        <taxon>Sphingomonas</taxon>
    </lineage>
</organism>
<keyword evidence="4" id="KW-1185">Reference proteome</keyword>
<dbReference type="InterPro" id="IPR050706">
    <property type="entry name" value="Cyclic-di-GMP_PDE-like"/>
</dbReference>
<dbReference type="PANTHER" id="PTHR33121">
    <property type="entry name" value="CYCLIC DI-GMP PHOSPHODIESTERASE PDEF"/>
    <property type="match status" value="1"/>
</dbReference>
<dbReference type="Gene3D" id="3.20.20.450">
    <property type="entry name" value="EAL domain"/>
    <property type="match status" value="1"/>
</dbReference>
<dbReference type="SMART" id="SM00052">
    <property type="entry name" value="EAL"/>
    <property type="match status" value="1"/>
</dbReference>
<reference evidence="3 4" key="1">
    <citation type="submission" date="2020-03" db="EMBL/GenBank/DDBJ databases">
        <title>Genomic Encyclopedia of Type Strains, Phase IV (KMG-IV): sequencing the most valuable type-strain genomes for metagenomic binning, comparative biology and taxonomic classification.</title>
        <authorList>
            <person name="Goeker M."/>
        </authorList>
    </citation>
    <scope>NUCLEOTIDE SEQUENCE [LARGE SCALE GENOMIC DNA]</scope>
    <source>
        <strain evidence="3 4">DSM 4733</strain>
    </source>
</reference>
<proteinExistence type="predicted"/>
<dbReference type="AlphaFoldDB" id="A0A7X5ZVH5"/>
<feature type="region of interest" description="Disordered" evidence="1">
    <location>
        <begin position="1"/>
        <end position="22"/>
    </location>
</feature>
<dbReference type="PROSITE" id="PS50883">
    <property type="entry name" value="EAL"/>
    <property type="match status" value="1"/>
</dbReference>
<gene>
    <name evidence="3" type="ORF">FHR20_002104</name>
</gene>
<feature type="domain" description="EAL" evidence="2">
    <location>
        <begin position="10"/>
        <end position="259"/>
    </location>
</feature>
<protein>
    <submittedName>
        <fullName evidence="3">EAL domain-containing protein (Putative c-di-GMP-specific phosphodiesterase class I)</fullName>
    </submittedName>
</protein>
<dbReference type="SUPFAM" id="SSF141868">
    <property type="entry name" value="EAL domain-like"/>
    <property type="match status" value="1"/>
</dbReference>
<evidence type="ECO:0000313" key="3">
    <source>
        <dbReference type="EMBL" id="NIJ65142.1"/>
    </source>
</evidence>
<dbReference type="Proteomes" id="UP000564677">
    <property type="component" value="Unassembled WGS sequence"/>
</dbReference>
<sequence length="259" mass="27253">MERSESVESENSMMVPESGASPGAGTGLAIAFQPIAEIAGGRIHAYEAQALRDGAPATGDFDQLSAEQRRDVDRRCAVAAVRWAATAGFASSGGRLAIPLSAPAIGDPAEHIQPALLTARQYGIVAERLVFTLHHYQAITSSELADIMHVFNKLGPVVAFHGVGPNESGLAYCGKFAPHAVTIEPELVSTIASSWSRRIAIEDLIRRMQSLGLRIVAAGVDSEPVYERIRSFGVPLVQGAHVGAPATGCLPQPALRNAA</sequence>
<dbReference type="EMBL" id="JAASQV010000002">
    <property type="protein sequence ID" value="NIJ65142.1"/>
    <property type="molecule type" value="Genomic_DNA"/>
</dbReference>
<dbReference type="GO" id="GO:0071111">
    <property type="term" value="F:cyclic-guanylate-specific phosphodiesterase activity"/>
    <property type="evidence" value="ECO:0007669"/>
    <property type="project" value="InterPro"/>
</dbReference>
<accession>A0A7X5ZVH5</accession>
<feature type="compositionally biased region" description="Low complexity" evidence="1">
    <location>
        <begin position="9"/>
        <end position="18"/>
    </location>
</feature>
<comment type="caution">
    <text evidence="3">The sequence shown here is derived from an EMBL/GenBank/DDBJ whole genome shotgun (WGS) entry which is preliminary data.</text>
</comment>
<evidence type="ECO:0000256" key="1">
    <source>
        <dbReference type="SAM" id="MobiDB-lite"/>
    </source>
</evidence>
<dbReference type="Pfam" id="PF00563">
    <property type="entry name" value="EAL"/>
    <property type="match status" value="1"/>
</dbReference>
<evidence type="ECO:0000259" key="2">
    <source>
        <dbReference type="PROSITE" id="PS50883"/>
    </source>
</evidence>
<evidence type="ECO:0000313" key="4">
    <source>
        <dbReference type="Proteomes" id="UP000564677"/>
    </source>
</evidence>
<dbReference type="PANTHER" id="PTHR33121:SF15">
    <property type="entry name" value="BLUE LIGHT- AND TEMPERATURE-REGULATED ANTIREPRESSOR BLUF"/>
    <property type="match status" value="1"/>
</dbReference>
<dbReference type="InterPro" id="IPR035919">
    <property type="entry name" value="EAL_sf"/>
</dbReference>